<evidence type="ECO:0000256" key="1">
    <source>
        <dbReference type="SAM" id="MobiDB-lite"/>
    </source>
</evidence>
<feature type="domain" description="Ap4A phosphorylase 1/2 N-terminal" evidence="3">
    <location>
        <begin position="29"/>
        <end position="164"/>
    </location>
</feature>
<dbReference type="Gene3D" id="3.30.428.70">
    <property type="match status" value="1"/>
</dbReference>
<keyword evidence="4" id="KW-0808">Transferase</keyword>
<comment type="caution">
    <text evidence="4">The sequence shown here is derived from an EMBL/GenBank/DDBJ whole genome shotgun (WGS) entry which is preliminary data.</text>
</comment>
<accession>A0A8H6K7G1</accession>
<keyword evidence="5" id="KW-1185">Reference proteome</keyword>
<feature type="compositionally biased region" description="Polar residues" evidence="1">
    <location>
        <begin position="59"/>
        <end position="75"/>
    </location>
</feature>
<dbReference type="GO" id="GO:0005524">
    <property type="term" value="F:ATP binding"/>
    <property type="evidence" value="ECO:0007669"/>
    <property type="project" value="InterPro"/>
</dbReference>
<reference evidence="4" key="1">
    <citation type="journal article" date="2020" name="Phytopathology">
        <title>Genome Sequence Resources of Colletotrichum truncatum, C. plurivorum, C. musicola, and C. sojae: Four Species Pathogenic to Soybean (Glycine max).</title>
        <authorList>
            <person name="Rogerio F."/>
            <person name="Boufleur T.R."/>
            <person name="Ciampi-Guillardi M."/>
            <person name="Sukno S.A."/>
            <person name="Thon M.R."/>
            <person name="Massola Junior N.S."/>
            <person name="Baroncelli R."/>
        </authorList>
    </citation>
    <scope>NUCLEOTIDE SEQUENCE</scope>
    <source>
        <strain evidence="4">LFN00145</strain>
    </source>
</reference>
<dbReference type="AlphaFoldDB" id="A0A8H6K7G1"/>
<dbReference type="Pfam" id="PF09830">
    <property type="entry name" value="ATP_transf"/>
    <property type="match status" value="1"/>
</dbReference>
<name>A0A8H6K7G1_9PEZI</name>
<protein>
    <submittedName>
        <fullName evidence="4">Tetraphosphate phosphorylase 2 (ATP adenylyltransferase)</fullName>
    </submittedName>
</protein>
<sequence length="353" mass="39398">MASFDEKEIEATFDKLVELGIIRYSHSAAIPLTDNGFQFEFRVCPAFKGKPFTLEDKVPTSSNSEPETFGPTSDINKSHPDQIIGYINGTHILALNIFPVYRPQFLVLTVDSSLSQDDPLSLGDIAAAWSALKQFESPMFVIYNCTTRGGCSRRHKHLQVIPRPQPLNNEEGFQLFPDVEEGGVRVPFVHFLNRFEAGGRQTSPEEIHRTYCDLLGRCREVLGVSENVPCPHNVVMVKEWILVIPRRASIYKGLMVNTTGMLGMPALPDPSPLDVWRLEGPAKVLGEFGVPPSSKIKCMSLIPISQHNTFSFSRLKQVSFPAGGCLRNTAIGMPYSRPRPLSFSTLELEHRLQ</sequence>
<evidence type="ECO:0000259" key="2">
    <source>
        <dbReference type="Pfam" id="PF09830"/>
    </source>
</evidence>
<dbReference type="Proteomes" id="UP000654918">
    <property type="component" value="Unassembled WGS sequence"/>
</dbReference>
<dbReference type="InterPro" id="IPR009163">
    <property type="entry name" value="Ap4A_phos1/2"/>
</dbReference>
<dbReference type="GO" id="GO:0009117">
    <property type="term" value="P:nucleotide metabolic process"/>
    <property type="evidence" value="ECO:0007669"/>
    <property type="project" value="InterPro"/>
</dbReference>
<dbReference type="GO" id="GO:0003877">
    <property type="term" value="F:ATP:ADP adenylyltransferase activity"/>
    <property type="evidence" value="ECO:0007669"/>
    <property type="project" value="InterPro"/>
</dbReference>
<gene>
    <name evidence="4" type="ORF">CPLU01_10043</name>
</gene>
<dbReference type="PANTHER" id="PTHR38420:SF1">
    <property type="entry name" value="PUTATIVE (AFU_ORTHOLOGUE AFUA_5G14690)-RELATED"/>
    <property type="match status" value="1"/>
</dbReference>
<dbReference type="Pfam" id="PF19327">
    <property type="entry name" value="Ap4A_phos_N"/>
    <property type="match status" value="1"/>
</dbReference>
<evidence type="ECO:0000313" key="5">
    <source>
        <dbReference type="Proteomes" id="UP000654918"/>
    </source>
</evidence>
<keyword evidence="4" id="KW-0548">Nucleotidyltransferase</keyword>
<feature type="domain" description="ATP adenylyltransferase C-terminal" evidence="2">
    <location>
        <begin position="186"/>
        <end position="291"/>
    </location>
</feature>
<dbReference type="PANTHER" id="PTHR38420">
    <property type="entry name" value="AP-4-A PHOSPHORYLASE II"/>
    <property type="match status" value="1"/>
</dbReference>
<proteinExistence type="predicted"/>
<feature type="region of interest" description="Disordered" evidence="1">
    <location>
        <begin position="55"/>
        <end position="76"/>
    </location>
</feature>
<dbReference type="EMBL" id="WIGO01000165">
    <property type="protein sequence ID" value="KAF6825846.1"/>
    <property type="molecule type" value="Genomic_DNA"/>
</dbReference>
<dbReference type="InterPro" id="IPR036265">
    <property type="entry name" value="HIT-like_sf"/>
</dbReference>
<dbReference type="InterPro" id="IPR045759">
    <property type="entry name" value="Ap4A_phos1/2_N"/>
</dbReference>
<evidence type="ECO:0000259" key="3">
    <source>
        <dbReference type="Pfam" id="PF19327"/>
    </source>
</evidence>
<dbReference type="InterPro" id="IPR019200">
    <property type="entry name" value="ATP_adenylylTrfase_C"/>
</dbReference>
<dbReference type="SUPFAM" id="SSF54197">
    <property type="entry name" value="HIT-like"/>
    <property type="match status" value="1"/>
</dbReference>
<organism evidence="4 5">
    <name type="scientific">Colletotrichum plurivorum</name>
    <dbReference type="NCBI Taxonomy" id="2175906"/>
    <lineage>
        <taxon>Eukaryota</taxon>
        <taxon>Fungi</taxon>
        <taxon>Dikarya</taxon>
        <taxon>Ascomycota</taxon>
        <taxon>Pezizomycotina</taxon>
        <taxon>Sordariomycetes</taxon>
        <taxon>Hypocreomycetidae</taxon>
        <taxon>Glomerellales</taxon>
        <taxon>Glomerellaceae</taxon>
        <taxon>Colletotrichum</taxon>
        <taxon>Colletotrichum orchidearum species complex</taxon>
    </lineage>
</organism>
<dbReference type="InterPro" id="IPR043171">
    <property type="entry name" value="Ap4A_phos1/2-like"/>
</dbReference>
<evidence type="ECO:0000313" key="4">
    <source>
        <dbReference type="EMBL" id="KAF6825846.1"/>
    </source>
</evidence>